<dbReference type="Pfam" id="PF01226">
    <property type="entry name" value="Form_Nir_trans"/>
    <property type="match status" value="1"/>
</dbReference>
<sequence length="282" mass="28675">MLTIEQTLHVQADAARHKVDGLRTPARFWISGMLAGAYVGVAVVLMLNAAGPLFAAGTGFGKLVSGLVFGVALTLVVFAGAELVTSGMMTLTQGSLMRAVRVGPAVGALSVTFLANLAGSLVFGSLVAVSGVLHANAAAGTMLGDMLAAKAAEEPLTLFVRGILCNVLVCLAIWMCARLKSEGAKIAVIFAAILAFITSGFEHVVANMTTYAMGLVLGDPNATWALFGGNLLWVGLGNLVGGAVVVGIAYWVVGGSPRVAKDAAADVPAAVPAQAERERIAA</sequence>
<proteinExistence type="inferred from homology"/>
<evidence type="ECO:0000313" key="8">
    <source>
        <dbReference type="Proteomes" id="UP000543598"/>
    </source>
</evidence>
<protein>
    <submittedName>
        <fullName evidence="7">Formate/nitrite transporter family protein</fullName>
    </submittedName>
</protein>
<feature type="transmembrane region" description="Helical" evidence="6">
    <location>
        <begin position="105"/>
        <end position="135"/>
    </location>
</feature>
<comment type="similarity">
    <text evidence="5">Belongs to the FNT transporter (TC 1.A.16) family.</text>
</comment>
<feature type="transmembrane region" description="Helical" evidence="6">
    <location>
        <begin position="186"/>
        <end position="211"/>
    </location>
</feature>
<comment type="subcellular location">
    <subcellularLocation>
        <location evidence="1">Membrane</location>
        <topology evidence="1">Multi-pass membrane protein</topology>
    </subcellularLocation>
</comment>
<keyword evidence="2 6" id="KW-0812">Transmembrane</keyword>
<dbReference type="Proteomes" id="UP000543598">
    <property type="component" value="Unassembled WGS sequence"/>
</dbReference>
<feature type="transmembrane region" description="Helical" evidence="6">
    <location>
        <begin position="63"/>
        <end position="84"/>
    </location>
</feature>
<name>A0A7Y2M3K9_9MICO</name>
<keyword evidence="4 6" id="KW-0472">Membrane</keyword>
<dbReference type="InterPro" id="IPR000292">
    <property type="entry name" value="For/NO2_transpt"/>
</dbReference>
<dbReference type="InterPro" id="IPR023271">
    <property type="entry name" value="Aquaporin-like"/>
</dbReference>
<evidence type="ECO:0000313" key="7">
    <source>
        <dbReference type="EMBL" id="NNH05139.1"/>
    </source>
</evidence>
<evidence type="ECO:0000256" key="5">
    <source>
        <dbReference type="ARBA" id="ARBA00049660"/>
    </source>
</evidence>
<dbReference type="PANTHER" id="PTHR30520">
    <property type="entry name" value="FORMATE TRANSPORTER-RELATED"/>
    <property type="match status" value="1"/>
</dbReference>
<accession>A0A7Y2M3K9</accession>
<dbReference type="GO" id="GO:0015499">
    <property type="term" value="F:formate transmembrane transporter activity"/>
    <property type="evidence" value="ECO:0007669"/>
    <property type="project" value="TreeGrafter"/>
</dbReference>
<dbReference type="RefSeq" id="WP_167035514.1">
    <property type="nucleotide sequence ID" value="NZ_BAAANA010000002.1"/>
</dbReference>
<evidence type="ECO:0000256" key="6">
    <source>
        <dbReference type="SAM" id="Phobius"/>
    </source>
</evidence>
<keyword evidence="8" id="KW-1185">Reference proteome</keyword>
<feature type="transmembrane region" description="Helical" evidence="6">
    <location>
        <begin position="155"/>
        <end position="174"/>
    </location>
</feature>
<dbReference type="PANTHER" id="PTHR30520:SF8">
    <property type="entry name" value="NITRITE TRANSPORTER NIRC"/>
    <property type="match status" value="1"/>
</dbReference>
<gene>
    <name evidence="7" type="ORF">HLA99_14930</name>
</gene>
<dbReference type="GO" id="GO:0005886">
    <property type="term" value="C:plasma membrane"/>
    <property type="evidence" value="ECO:0007669"/>
    <property type="project" value="TreeGrafter"/>
</dbReference>
<evidence type="ECO:0000256" key="1">
    <source>
        <dbReference type="ARBA" id="ARBA00004141"/>
    </source>
</evidence>
<dbReference type="PROSITE" id="PS01006">
    <property type="entry name" value="FORMATE_NITRITE_TP_2"/>
    <property type="match status" value="1"/>
</dbReference>
<dbReference type="InterPro" id="IPR024002">
    <property type="entry name" value="For/NO2_transpt_CS"/>
</dbReference>
<evidence type="ECO:0000256" key="2">
    <source>
        <dbReference type="ARBA" id="ARBA00022692"/>
    </source>
</evidence>
<evidence type="ECO:0000256" key="4">
    <source>
        <dbReference type="ARBA" id="ARBA00023136"/>
    </source>
</evidence>
<keyword evidence="3 6" id="KW-1133">Transmembrane helix</keyword>
<dbReference type="AlphaFoldDB" id="A0A7Y2M3K9"/>
<organism evidence="7 8">
    <name type="scientific">Microbacterium ulmi</name>
    <dbReference type="NCBI Taxonomy" id="179095"/>
    <lineage>
        <taxon>Bacteria</taxon>
        <taxon>Bacillati</taxon>
        <taxon>Actinomycetota</taxon>
        <taxon>Actinomycetes</taxon>
        <taxon>Micrococcales</taxon>
        <taxon>Microbacteriaceae</taxon>
        <taxon>Microbacterium</taxon>
    </lineage>
</organism>
<dbReference type="Gene3D" id="1.20.1080.10">
    <property type="entry name" value="Glycerol uptake facilitator protein"/>
    <property type="match status" value="1"/>
</dbReference>
<feature type="transmembrane region" description="Helical" evidence="6">
    <location>
        <begin position="28"/>
        <end position="51"/>
    </location>
</feature>
<dbReference type="EMBL" id="JABEMB010000033">
    <property type="protein sequence ID" value="NNH05139.1"/>
    <property type="molecule type" value="Genomic_DNA"/>
</dbReference>
<feature type="transmembrane region" description="Helical" evidence="6">
    <location>
        <begin position="231"/>
        <end position="253"/>
    </location>
</feature>
<evidence type="ECO:0000256" key="3">
    <source>
        <dbReference type="ARBA" id="ARBA00022989"/>
    </source>
</evidence>
<reference evidence="7 8" key="1">
    <citation type="submission" date="2020-05" db="EMBL/GenBank/DDBJ databases">
        <title>MicrobeNet Type strains.</title>
        <authorList>
            <person name="Nicholson A.C."/>
        </authorList>
    </citation>
    <scope>NUCLEOTIDE SEQUENCE [LARGE SCALE GENOMIC DNA]</scope>
    <source>
        <strain evidence="7 8">JCM 14282</strain>
    </source>
</reference>
<comment type="caution">
    <text evidence="7">The sequence shown here is derived from an EMBL/GenBank/DDBJ whole genome shotgun (WGS) entry which is preliminary data.</text>
</comment>